<dbReference type="AlphaFoldDB" id="A0A7K1XZ30"/>
<keyword evidence="3" id="KW-1185">Reference proteome</keyword>
<feature type="chain" id="PRO_5029864482" description="Outer membrane protein assembly factor BamE" evidence="1">
    <location>
        <begin position="18"/>
        <end position="132"/>
    </location>
</feature>
<proteinExistence type="predicted"/>
<name>A0A7K1XZ30_9SPHI</name>
<dbReference type="EMBL" id="WVHS01000003">
    <property type="protein sequence ID" value="MXV16264.1"/>
    <property type="molecule type" value="Genomic_DNA"/>
</dbReference>
<evidence type="ECO:0008006" key="4">
    <source>
        <dbReference type="Google" id="ProtNLM"/>
    </source>
</evidence>
<evidence type="ECO:0000256" key="1">
    <source>
        <dbReference type="SAM" id="SignalP"/>
    </source>
</evidence>
<reference evidence="2 3" key="1">
    <citation type="submission" date="2019-11" db="EMBL/GenBank/DDBJ databases">
        <title>Pedobacter sp. HMF7056 Genome sequencing and assembly.</title>
        <authorList>
            <person name="Kang H."/>
            <person name="Kim H."/>
            <person name="Joh K."/>
        </authorList>
    </citation>
    <scope>NUCLEOTIDE SEQUENCE [LARGE SCALE GENOMIC DNA]</scope>
    <source>
        <strain evidence="2 3">HMF7056</strain>
    </source>
</reference>
<sequence>MKTLPFYILLLPVLLSACGRTPKTLATVEIGMSKPGVTAIVGEPKQRNTIQNTEIWDYPDSGRTIVFRKDTVYTILTSPGARADSVAKWVSKTGDKLNKADDKVAKGIEKIGDKINDAGKKISDKLKDKGKN</sequence>
<dbReference type="PROSITE" id="PS51257">
    <property type="entry name" value="PROKAR_LIPOPROTEIN"/>
    <property type="match status" value="1"/>
</dbReference>
<evidence type="ECO:0000313" key="3">
    <source>
        <dbReference type="Proteomes" id="UP000451233"/>
    </source>
</evidence>
<evidence type="ECO:0000313" key="2">
    <source>
        <dbReference type="EMBL" id="MXV16264.1"/>
    </source>
</evidence>
<keyword evidence="1" id="KW-0732">Signal</keyword>
<organism evidence="2 3">
    <name type="scientific">Hufsiella ginkgonis</name>
    <dbReference type="NCBI Taxonomy" id="2695274"/>
    <lineage>
        <taxon>Bacteria</taxon>
        <taxon>Pseudomonadati</taxon>
        <taxon>Bacteroidota</taxon>
        <taxon>Sphingobacteriia</taxon>
        <taxon>Sphingobacteriales</taxon>
        <taxon>Sphingobacteriaceae</taxon>
        <taxon>Hufsiella</taxon>
    </lineage>
</organism>
<comment type="caution">
    <text evidence="2">The sequence shown here is derived from an EMBL/GenBank/DDBJ whole genome shotgun (WGS) entry which is preliminary data.</text>
</comment>
<accession>A0A7K1XZ30</accession>
<dbReference type="RefSeq" id="WP_160907272.1">
    <property type="nucleotide sequence ID" value="NZ_WVHS01000003.1"/>
</dbReference>
<feature type="signal peptide" evidence="1">
    <location>
        <begin position="1"/>
        <end position="17"/>
    </location>
</feature>
<gene>
    <name evidence="2" type="ORF">GS398_13200</name>
</gene>
<dbReference type="Proteomes" id="UP000451233">
    <property type="component" value="Unassembled WGS sequence"/>
</dbReference>
<protein>
    <recommendedName>
        <fullName evidence="4">Outer membrane protein assembly factor BamE</fullName>
    </recommendedName>
</protein>